<accession>A0A0L0GGR9</accession>
<evidence type="ECO:0000256" key="1">
    <source>
        <dbReference type="SAM" id="MobiDB-lite"/>
    </source>
</evidence>
<protein>
    <submittedName>
        <fullName evidence="2">Uncharacterized protein</fullName>
    </submittedName>
</protein>
<dbReference type="Proteomes" id="UP000054560">
    <property type="component" value="Unassembled WGS sequence"/>
</dbReference>
<organism evidence="2 3">
    <name type="scientific">Sphaeroforma arctica JP610</name>
    <dbReference type="NCBI Taxonomy" id="667725"/>
    <lineage>
        <taxon>Eukaryota</taxon>
        <taxon>Ichthyosporea</taxon>
        <taxon>Ichthyophonida</taxon>
        <taxon>Sphaeroforma</taxon>
    </lineage>
</organism>
<dbReference type="RefSeq" id="XP_014161440.1">
    <property type="nucleotide sequence ID" value="XM_014305965.1"/>
</dbReference>
<feature type="region of interest" description="Disordered" evidence="1">
    <location>
        <begin position="165"/>
        <end position="375"/>
    </location>
</feature>
<proteinExistence type="predicted"/>
<feature type="compositionally biased region" description="Polar residues" evidence="1">
    <location>
        <begin position="244"/>
        <end position="266"/>
    </location>
</feature>
<sequence>MGARSPFQGAQGVVPYLPADSGVDKQVVKYLPVDTDWDTTECYMIVSAGESRSREDATSLLNNVRWSYVMSDPAFKEDCGFKRDRTPTRPKKRVFNDEPETNHLFEARIKRTKVLDKPKAQLVSKTASVLKAALDKIKEDEKKIQTPAKVGPPAVFTNMMRSSANITSSVPQSPKPGFHLKSGTHHSGSTPPAKPAKTPFGKFGTSPTVTDSSVLKFGTEPAAPAVNVSESQTAEPKSQDKPRTQVQKSAQSSIVFGSSTSKSFPSATPRKDMAHESALGSAISNPFAKTAQDSVPLEPSTREDSTSSAKPVAAQTPQKLAPAKGRTFGLPSVAGDGLGNKPSGVSGRLLGPLSAPTKVGTMPRTSVKQIMDKKY</sequence>
<keyword evidence="3" id="KW-1185">Reference proteome</keyword>
<gene>
    <name evidence="2" type="ORF">SARC_00362</name>
</gene>
<name>A0A0L0GGR9_9EUKA</name>
<reference evidence="2 3" key="1">
    <citation type="submission" date="2011-02" db="EMBL/GenBank/DDBJ databases">
        <title>The Genome Sequence of Sphaeroforma arctica JP610.</title>
        <authorList>
            <consortium name="The Broad Institute Genome Sequencing Platform"/>
            <person name="Russ C."/>
            <person name="Cuomo C."/>
            <person name="Young S.K."/>
            <person name="Zeng Q."/>
            <person name="Gargeya S."/>
            <person name="Alvarado L."/>
            <person name="Berlin A."/>
            <person name="Chapman S.B."/>
            <person name="Chen Z."/>
            <person name="Freedman E."/>
            <person name="Gellesch M."/>
            <person name="Goldberg J."/>
            <person name="Griggs A."/>
            <person name="Gujja S."/>
            <person name="Heilman E."/>
            <person name="Heiman D."/>
            <person name="Howarth C."/>
            <person name="Mehta T."/>
            <person name="Neiman D."/>
            <person name="Pearson M."/>
            <person name="Roberts A."/>
            <person name="Saif S."/>
            <person name="Shea T."/>
            <person name="Shenoy N."/>
            <person name="Sisk P."/>
            <person name="Stolte C."/>
            <person name="Sykes S."/>
            <person name="White J."/>
            <person name="Yandava C."/>
            <person name="Burger G."/>
            <person name="Gray M.W."/>
            <person name="Holland P.W.H."/>
            <person name="King N."/>
            <person name="Lang F.B.F."/>
            <person name="Roger A.J."/>
            <person name="Ruiz-Trillo I."/>
            <person name="Haas B."/>
            <person name="Nusbaum C."/>
            <person name="Birren B."/>
        </authorList>
    </citation>
    <scope>NUCLEOTIDE SEQUENCE [LARGE SCALE GENOMIC DNA]</scope>
    <source>
        <strain evidence="2 3">JP610</strain>
    </source>
</reference>
<dbReference type="EMBL" id="KQ241606">
    <property type="protein sequence ID" value="KNC87538.1"/>
    <property type="molecule type" value="Genomic_DNA"/>
</dbReference>
<dbReference type="GeneID" id="25900866"/>
<evidence type="ECO:0000313" key="2">
    <source>
        <dbReference type="EMBL" id="KNC87538.1"/>
    </source>
</evidence>
<dbReference type="AlphaFoldDB" id="A0A0L0GGR9"/>
<evidence type="ECO:0000313" key="3">
    <source>
        <dbReference type="Proteomes" id="UP000054560"/>
    </source>
</evidence>